<organism evidence="2 3">
    <name type="scientific">Caenorhabditis elegans</name>
    <dbReference type="NCBI Taxonomy" id="6239"/>
    <lineage>
        <taxon>Eukaryota</taxon>
        <taxon>Metazoa</taxon>
        <taxon>Ecdysozoa</taxon>
        <taxon>Nematoda</taxon>
        <taxon>Chromadorea</taxon>
        <taxon>Rhabditida</taxon>
        <taxon>Rhabditina</taxon>
        <taxon>Rhabditomorpha</taxon>
        <taxon>Rhabditoidea</taxon>
        <taxon>Rhabditidae</taxon>
        <taxon>Peloderinae</taxon>
        <taxon>Caenorhabditis</taxon>
    </lineage>
</organism>
<feature type="chain" id="PRO_5013118376" evidence="1">
    <location>
        <begin position="20"/>
        <end position="130"/>
    </location>
</feature>
<proteinExistence type="predicted"/>
<sequence>MIFPNFFVFVIVILLSADAKKIWTKADLPQFRPKKPVEEPIPTGPRNRIVEWKNNLKFQEVSPKNNVFCRIFGLCAHYSTGVVVLSMLSKWKDRGMIYPYKKYDGTPDSNLPMTDLHNFVKTLHNKPKNN</sequence>
<dbReference type="AlphaFoldDB" id="A0A1X7RBM4"/>
<evidence type="ECO:0000256" key="1">
    <source>
        <dbReference type="SAM" id="SignalP"/>
    </source>
</evidence>
<dbReference type="OrthoDB" id="5845982at2759"/>
<evidence type="ECO:0000313" key="2">
    <source>
        <dbReference type="EMBL" id="SMQ11476.1"/>
    </source>
</evidence>
<dbReference type="AGR" id="WB:WBGene00271703"/>
<evidence type="ECO:0000313" key="4">
    <source>
        <dbReference type="WormBase" id="ZK1010.12"/>
    </source>
</evidence>
<dbReference type="Bgee" id="WBGene00271703">
    <property type="expression patterns" value="Expressed in pharyngeal muscle cell (C elegans)"/>
</dbReference>
<dbReference type="WormBase" id="ZK1010.12">
    <property type="protein sequence ID" value="CE51968"/>
    <property type="gene ID" value="WBGene00271703"/>
</dbReference>
<evidence type="ECO:0000313" key="3">
    <source>
        <dbReference type="Proteomes" id="UP000001940"/>
    </source>
</evidence>
<dbReference type="EMBL" id="BX284603">
    <property type="protein sequence ID" value="SMQ11476.1"/>
    <property type="molecule type" value="Genomic_DNA"/>
</dbReference>
<gene>
    <name evidence="2" type="ORF">CELE_ZK1010.12</name>
    <name evidence="2 4" type="ORF">ZK1010.12</name>
</gene>
<name>A0A1X7RBM4_CAEEL</name>
<protein>
    <submittedName>
        <fullName evidence="2">Secretory peptide</fullName>
    </submittedName>
</protein>
<dbReference type="Proteomes" id="UP000001940">
    <property type="component" value="Chromosome III"/>
</dbReference>
<dbReference type="InParanoid" id="A0A1X7RBM4"/>
<accession>A0A1X7RBM4</accession>
<feature type="signal peptide" evidence="1">
    <location>
        <begin position="1"/>
        <end position="19"/>
    </location>
</feature>
<dbReference type="PaxDb" id="6239-ZK1010.6"/>
<keyword evidence="3" id="KW-1185">Reference proteome</keyword>
<dbReference type="FunCoup" id="A0A1X7RBM4">
    <property type="interactions" value="226"/>
</dbReference>
<keyword evidence="1" id="KW-0732">Signal</keyword>
<dbReference type="eggNOG" id="ENOG502S6RT">
    <property type="taxonomic scope" value="Eukaryota"/>
</dbReference>
<reference evidence="2 3" key="1">
    <citation type="journal article" date="1998" name="Science">
        <title>Genome sequence of the nematode C. elegans: a platform for investigating biology.</title>
        <authorList>
            <consortium name="The C. elegans sequencing consortium"/>
            <person name="Sulson J.E."/>
            <person name="Waterston R."/>
        </authorList>
    </citation>
    <scope>NUCLEOTIDE SEQUENCE [LARGE SCALE GENOMIC DNA]</scope>
    <source>
        <strain evidence="2 3">Bristol N2</strain>
    </source>
</reference>